<dbReference type="PROSITE" id="PS51007">
    <property type="entry name" value="CYTC"/>
    <property type="match status" value="1"/>
</dbReference>
<dbReference type="EMBL" id="JBGJLR010000009">
    <property type="protein sequence ID" value="MEZ2739680.1"/>
    <property type="molecule type" value="Genomic_DNA"/>
</dbReference>
<dbReference type="InterPro" id="IPR036909">
    <property type="entry name" value="Cyt_c-like_dom_sf"/>
</dbReference>
<evidence type="ECO:0000256" key="1">
    <source>
        <dbReference type="ARBA" id="ARBA00022448"/>
    </source>
</evidence>
<evidence type="ECO:0000256" key="6">
    <source>
        <dbReference type="PROSITE-ProRule" id="PRU00433"/>
    </source>
</evidence>
<dbReference type="Gene3D" id="1.10.760.10">
    <property type="entry name" value="Cytochrome c-like domain"/>
    <property type="match status" value="1"/>
</dbReference>
<evidence type="ECO:0000256" key="7">
    <source>
        <dbReference type="SAM" id="Phobius"/>
    </source>
</evidence>
<organism evidence="9 10">
    <name type="scientific">Comamonas jiangduensis</name>
    <dbReference type="NCBI Taxonomy" id="1194168"/>
    <lineage>
        <taxon>Bacteria</taxon>
        <taxon>Pseudomonadati</taxon>
        <taxon>Pseudomonadota</taxon>
        <taxon>Betaproteobacteria</taxon>
        <taxon>Burkholderiales</taxon>
        <taxon>Comamonadaceae</taxon>
        <taxon>Comamonas</taxon>
    </lineage>
</organism>
<keyword evidence="3 6" id="KW-0479">Metal-binding</keyword>
<accession>A0ABV4ICW6</accession>
<feature type="transmembrane region" description="Helical" evidence="7">
    <location>
        <begin position="14"/>
        <end position="35"/>
    </location>
</feature>
<dbReference type="RefSeq" id="WP_370891968.1">
    <property type="nucleotide sequence ID" value="NZ_JBGJLR010000009.1"/>
</dbReference>
<evidence type="ECO:0000256" key="5">
    <source>
        <dbReference type="ARBA" id="ARBA00023004"/>
    </source>
</evidence>
<keyword evidence="7" id="KW-1133">Transmembrane helix</keyword>
<protein>
    <submittedName>
        <fullName evidence="9">C-type cytochrome</fullName>
    </submittedName>
</protein>
<dbReference type="Pfam" id="PF00034">
    <property type="entry name" value="Cytochrom_C"/>
    <property type="match status" value="1"/>
</dbReference>
<keyword evidence="7" id="KW-0472">Membrane</keyword>
<evidence type="ECO:0000259" key="8">
    <source>
        <dbReference type="PROSITE" id="PS51007"/>
    </source>
</evidence>
<reference evidence="9 10" key="1">
    <citation type="submission" date="2024-08" db="EMBL/GenBank/DDBJ databases">
        <authorList>
            <person name="Feng Z."/>
            <person name="Ronholm J."/>
        </authorList>
    </citation>
    <scope>NUCLEOTIDE SEQUENCE [LARGE SCALE GENOMIC DNA]</scope>
    <source>
        <strain evidence="9 10">4-AB0-8</strain>
    </source>
</reference>
<dbReference type="InterPro" id="IPR002324">
    <property type="entry name" value="Cyt_c_ID"/>
</dbReference>
<dbReference type="InterPro" id="IPR009056">
    <property type="entry name" value="Cyt_c-like_dom"/>
</dbReference>
<proteinExistence type="predicted"/>
<evidence type="ECO:0000256" key="3">
    <source>
        <dbReference type="ARBA" id="ARBA00022723"/>
    </source>
</evidence>
<dbReference type="PRINTS" id="PR00606">
    <property type="entry name" value="CYTCHROMECID"/>
</dbReference>
<keyword evidence="10" id="KW-1185">Reference proteome</keyword>
<keyword evidence="5 6" id="KW-0408">Iron</keyword>
<comment type="caution">
    <text evidence="9">The sequence shown here is derived from an EMBL/GenBank/DDBJ whole genome shotgun (WGS) entry which is preliminary data.</text>
</comment>
<evidence type="ECO:0000313" key="10">
    <source>
        <dbReference type="Proteomes" id="UP001567350"/>
    </source>
</evidence>
<evidence type="ECO:0000313" key="9">
    <source>
        <dbReference type="EMBL" id="MEZ2739680.1"/>
    </source>
</evidence>
<dbReference type="SUPFAM" id="SSF46626">
    <property type="entry name" value="Cytochrome c"/>
    <property type="match status" value="1"/>
</dbReference>
<sequence length="149" mass="16758">MRDYDDEPIQRPKWLGWLIIIGMVVVVLGLLNLGVRLYIGTPADQSTAQRMQEMVQQRPELAQGQAYMDGSDCMRCHGIDRKFVGPSFLQVADKYRGQNDATAYIARKIREGSVGVWGNTIMPRHPQVTQEQAEGMADWILAIPPKTGE</sequence>
<name>A0ABV4ICW6_9BURK</name>
<evidence type="ECO:0000256" key="2">
    <source>
        <dbReference type="ARBA" id="ARBA00022617"/>
    </source>
</evidence>
<feature type="domain" description="Cytochrome c" evidence="8">
    <location>
        <begin position="59"/>
        <end position="144"/>
    </location>
</feature>
<gene>
    <name evidence="9" type="ORF">ACBP88_09505</name>
</gene>
<keyword evidence="1" id="KW-0813">Transport</keyword>
<keyword evidence="7" id="KW-0812">Transmembrane</keyword>
<dbReference type="Proteomes" id="UP001567350">
    <property type="component" value="Unassembled WGS sequence"/>
</dbReference>
<evidence type="ECO:0000256" key="4">
    <source>
        <dbReference type="ARBA" id="ARBA00022982"/>
    </source>
</evidence>
<keyword evidence="4" id="KW-0249">Electron transport</keyword>
<keyword evidence="2 6" id="KW-0349">Heme</keyword>